<organism evidence="3 4">
    <name type="scientific">Natrinema pellirubrum (strain DSM 15624 / CIP 106293 / JCM 10476 / NCIMB 786 / 157)</name>
    <dbReference type="NCBI Taxonomy" id="797303"/>
    <lineage>
        <taxon>Archaea</taxon>
        <taxon>Methanobacteriati</taxon>
        <taxon>Methanobacteriota</taxon>
        <taxon>Stenosarchaea group</taxon>
        <taxon>Halobacteria</taxon>
        <taxon>Halobacteriales</taxon>
        <taxon>Natrialbaceae</taxon>
        <taxon>Natrinema</taxon>
    </lineage>
</organism>
<feature type="domain" description="DUF8128" evidence="2">
    <location>
        <begin position="34"/>
        <end position="365"/>
    </location>
</feature>
<evidence type="ECO:0000313" key="4">
    <source>
        <dbReference type="Proteomes" id="UP000010843"/>
    </source>
</evidence>
<evidence type="ECO:0000313" key="3">
    <source>
        <dbReference type="EMBL" id="AGB34091.1"/>
    </source>
</evidence>
<dbReference type="InterPro" id="IPR058441">
    <property type="entry name" value="DUF8128"/>
</dbReference>
<reference evidence="4" key="1">
    <citation type="submission" date="2012-02" db="EMBL/GenBank/DDBJ databases">
        <title>Complete sequence of plasmid 2 of Natrinema pellirubrum DSM 15624.</title>
        <authorList>
            <person name="Lucas S."/>
            <person name="Han J."/>
            <person name="Lapidus A."/>
            <person name="Cheng J.-F."/>
            <person name="Goodwin L."/>
            <person name="Pitluck S."/>
            <person name="Peters L."/>
            <person name="Teshima H."/>
            <person name="Detter J.C."/>
            <person name="Han C."/>
            <person name="Tapia R."/>
            <person name="Land M."/>
            <person name="Hauser L."/>
            <person name="Kyrpides N."/>
            <person name="Ivanova N."/>
            <person name="Pagani I."/>
            <person name="Sproer C."/>
            <person name="Anderson I."/>
            <person name="Woyke T."/>
        </authorList>
    </citation>
    <scope>NUCLEOTIDE SEQUENCE [LARGE SCALE GENOMIC DNA]</scope>
    <source>
        <strain evidence="4">DSM 15624 / JCM 10476 / NCIMB 786</strain>
        <plasmid evidence="4">pNATPE02</plasmid>
    </source>
</reference>
<sequence length="415" mass="46840">MAERQLPTSAQPTPNVTIKTMTTLNRFTKLVGSSPQYEATQLEFGEKGSFVQQQADTPGLLLRIRPYKENNGVVDGAGVLQSVHDVTTNFRGKNTSDHHSFEVWFDEGKISFYMHAATEAAADKFRRRVGNNYANSEIFPVEKGHTFPVIDSDQYVAGAWLEMEKIPYYPIRHHNSEGFETDPYGEITSEMLSLDENTVVTQVIFRPAKQSWTDGDRFKHNSVDELAHALRQGTSVGWLSPRTRPASAKDKQAAKTIEQQRGQQAFHVNIRVLAASSEKAEAEARARGVAGMFRKYYNAVTEQGLDDTPVWHRKERKRAKRLRQFLSRMRDREWIDRRMIMTVDELAGVAHIPNAEIETPKIDWRYTQRGDRLPSDGARYDAEESPVGGQTSSVPDEAAVPVDGPTHDQEGYDGI</sequence>
<feature type="compositionally biased region" description="Basic and acidic residues" evidence="1">
    <location>
        <begin position="367"/>
        <end position="382"/>
    </location>
</feature>
<keyword evidence="3" id="KW-0614">Plasmid</keyword>
<evidence type="ECO:0000259" key="2">
    <source>
        <dbReference type="Pfam" id="PF26449"/>
    </source>
</evidence>
<feature type="region of interest" description="Disordered" evidence="1">
    <location>
        <begin position="367"/>
        <end position="415"/>
    </location>
</feature>
<proteinExistence type="predicted"/>
<name>L0JUL9_NATP1</name>
<dbReference type="HOGENOM" id="CLU_728826_0_0_2"/>
<dbReference type="Proteomes" id="UP000010843">
    <property type="component" value="Plasmid pNATPE02"/>
</dbReference>
<geneLocation type="plasmid" evidence="3 4">
    <name>pNATPE02</name>
</geneLocation>
<dbReference type="KEGG" id="npe:Natpe_4398"/>
<feature type="compositionally biased region" description="Basic and acidic residues" evidence="1">
    <location>
        <begin position="405"/>
        <end position="415"/>
    </location>
</feature>
<dbReference type="EMBL" id="CP003374">
    <property type="protein sequence ID" value="AGB34091.1"/>
    <property type="molecule type" value="Genomic_DNA"/>
</dbReference>
<protein>
    <recommendedName>
        <fullName evidence="2">DUF8128 domain-containing protein</fullName>
    </recommendedName>
</protein>
<gene>
    <name evidence="3" type="ordered locus">Natpe_4398</name>
</gene>
<dbReference type="Pfam" id="PF26449">
    <property type="entry name" value="DUF8128"/>
    <property type="match status" value="1"/>
</dbReference>
<accession>L0JUL9</accession>
<evidence type="ECO:0000256" key="1">
    <source>
        <dbReference type="SAM" id="MobiDB-lite"/>
    </source>
</evidence>
<dbReference type="AlphaFoldDB" id="L0JUL9"/>